<evidence type="ECO:0000313" key="2">
    <source>
        <dbReference type="Proteomes" id="UP001596303"/>
    </source>
</evidence>
<organism evidence="1 2">
    <name type="scientific">Ponticaulis profundi</name>
    <dbReference type="NCBI Taxonomy" id="2665222"/>
    <lineage>
        <taxon>Bacteria</taxon>
        <taxon>Pseudomonadati</taxon>
        <taxon>Pseudomonadota</taxon>
        <taxon>Alphaproteobacteria</taxon>
        <taxon>Hyphomonadales</taxon>
        <taxon>Hyphomonadaceae</taxon>
        <taxon>Ponticaulis</taxon>
    </lineage>
</organism>
<keyword evidence="2" id="KW-1185">Reference proteome</keyword>
<dbReference type="InterPro" id="IPR019285">
    <property type="entry name" value="DUF2336"/>
</dbReference>
<sequence>MASEPALDLTDQVPNNPPRRARMTLLRRLIDVVALPSSRIPPQDRSMAGDVLLEMLFDADDRERAFCARRLIPTHEAPRRILRYLGLCRIEISKDLLEQNESFDDSDLTYILRKGTPLHAEAISKRKTLAPAVCDALIEVGHPTAVVNMLTSRRSFISETGMDDLLEASRDHLEYCPLLVQRSEMKPHHAMTMFWWSESEEREQILMRYSADRSELIEICGDVFAMAAAENWADPVARKTLQLIERRQRNRAAIERSRYESLEDAIEHAEKSGMDRELAQEIGYLGGIKPITAAKILTDPGGEALAVFCKATGLKRHYLSRLWAALRRPTEIGPGNLHPHYERIRDVYEMLSVAKAQSTLRYWNWSLSSSFRNRNAEDHIEDETDREFSSSHRTARLVFGD</sequence>
<dbReference type="RefSeq" id="WP_377373800.1">
    <property type="nucleotide sequence ID" value="NZ_JBHSSW010000001.1"/>
</dbReference>
<dbReference type="EMBL" id="JBHSSW010000001">
    <property type="protein sequence ID" value="MFC6196439.1"/>
    <property type="molecule type" value="Genomic_DNA"/>
</dbReference>
<evidence type="ECO:0000313" key="1">
    <source>
        <dbReference type="EMBL" id="MFC6196439.1"/>
    </source>
</evidence>
<name>A0ABW1S4H8_9PROT</name>
<proteinExistence type="predicted"/>
<comment type="caution">
    <text evidence="1">The sequence shown here is derived from an EMBL/GenBank/DDBJ whole genome shotgun (WGS) entry which is preliminary data.</text>
</comment>
<dbReference type="Pfam" id="PF10098">
    <property type="entry name" value="DUF2336"/>
    <property type="match status" value="1"/>
</dbReference>
<reference evidence="2" key="1">
    <citation type="journal article" date="2019" name="Int. J. Syst. Evol. Microbiol.">
        <title>The Global Catalogue of Microorganisms (GCM) 10K type strain sequencing project: providing services to taxonomists for standard genome sequencing and annotation.</title>
        <authorList>
            <consortium name="The Broad Institute Genomics Platform"/>
            <consortium name="The Broad Institute Genome Sequencing Center for Infectious Disease"/>
            <person name="Wu L."/>
            <person name="Ma J."/>
        </authorList>
    </citation>
    <scope>NUCLEOTIDE SEQUENCE [LARGE SCALE GENOMIC DNA]</scope>
    <source>
        <strain evidence="2">CGMCC-1.15741</strain>
    </source>
</reference>
<protein>
    <submittedName>
        <fullName evidence="1">DUF2336 domain-containing protein</fullName>
    </submittedName>
</protein>
<gene>
    <name evidence="1" type="ORF">ACFQDM_00025</name>
</gene>
<dbReference type="Proteomes" id="UP001596303">
    <property type="component" value="Unassembled WGS sequence"/>
</dbReference>
<accession>A0ABW1S4H8</accession>